<dbReference type="Pfam" id="PF07914">
    <property type="entry name" value="DUF1679"/>
    <property type="match status" value="1"/>
</dbReference>
<dbReference type="SMART" id="SM01274">
    <property type="entry name" value="malic"/>
    <property type="match status" value="1"/>
</dbReference>
<dbReference type="InterPro" id="IPR036291">
    <property type="entry name" value="NAD(P)-bd_dom_sf"/>
</dbReference>
<evidence type="ECO:0000256" key="5">
    <source>
        <dbReference type="SAM" id="MobiDB-lite"/>
    </source>
</evidence>
<dbReference type="SUPFAM" id="SSF51735">
    <property type="entry name" value="NAD(P)-binding Rossmann-fold domains"/>
    <property type="match status" value="1"/>
</dbReference>
<keyword evidence="4" id="KW-0560">Oxidoreductase</keyword>
<dbReference type="PROSITE" id="PS00331">
    <property type="entry name" value="MALIC_ENZYMES"/>
    <property type="match status" value="1"/>
</dbReference>
<accession>A0ABR1CH62</accession>
<evidence type="ECO:0000313" key="9">
    <source>
        <dbReference type="EMBL" id="KAK6737766.1"/>
    </source>
</evidence>
<dbReference type="SUPFAM" id="SSF56112">
    <property type="entry name" value="Protein kinase-like (PK-like)"/>
    <property type="match status" value="1"/>
</dbReference>
<dbReference type="EMBL" id="JAVFWL010000002">
    <property type="protein sequence ID" value="KAK6737766.1"/>
    <property type="molecule type" value="Genomic_DNA"/>
</dbReference>
<evidence type="ECO:0000259" key="8">
    <source>
        <dbReference type="SMART" id="SM01274"/>
    </source>
</evidence>
<proteinExistence type="inferred from homology"/>
<comment type="similarity">
    <text evidence="2 4">Belongs to the malic enzymes family.</text>
</comment>
<dbReference type="PRINTS" id="PR00072">
    <property type="entry name" value="MALOXRDTASE"/>
</dbReference>
<evidence type="ECO:0000259" key="6">
    <source>
        <dbReference type="SMART" id="SM00587"/>
    </source>
</evidence>
<organism evidence="9 10">
    <name type="scientific">Necator americanus</name>
    <name type="common">Human hookworm</name>
    <dbReference type="NCBI Taxonomy" id="51031"/>
    <lineage>
        <taxon>Eukaryota</taxon>
        <taxon>Metazoa</taxon>
        <taxon>Ecdysozoa</taxon>
        <taxon>Nematoda</taxon>
        <taxon>Chromadorea</taxon>
        <taxon>Rhabditida</taxon>
        <taxon>Rhabditina</taxon>
        <taxon>Rhabditomorpha</taxon>
        <taxon>Strongyloidea</taxon>
        <taxon>Ancylostomatidae</taxon>
        <taxon>Bunostominae</taxon>
        <taxon>Necator</taxon>
    </lineage>
</organism>
<dbReference type="SMART" id="SM00919">
    <property type="entry name" value="Malic_M"/>
    <property type="match status" value="1"/>
</dbReference>
<keyword evidence="10" id="KW-1185">Reference proteome</keyword>
<keyword evidence="3 4" id="KW-0479">Metal-binding</keyword>
<comment type="cofactor">
    <cofactor evidence="1">
        <name>Mn(2+)</name>
        <dbReference type="ChEBI" id="CHEBI:29035"/>
    </cofactor>
</comment>
<dbReference type="InterPro" id="IPR011009">
    <property type="entry name" value="Kinase-like_dom_sf"/>
</dbReference>
<dbReference type="InterPro" id="IPR037062">
    <property type="entry name" value="Malic_N_dom_sf"/>
</dbReference>
<feature type="domain" description="Malic enzyme N-terminal" evidence="8">
    <location>
        <begin position="598"/>
        <end position="781"/>
    </location>
</feature>
<evidence type="ECO:0000256" key="2">
    <source>
        <dbReference type="ARBA" id="ARBA00008785"/>
    </source>
</evidence>
<dbReference type="InterPro" id="IPR012301">
    <property type="entry name" value="Malic_N_dom"/>
</dbReference>
<dbReference type="Gene3D" id="3.40.50.10380">
    <property type="entry name" value="Malic enzyme, N-terminal domain"/>
    <property type="match status" value="1"/>
</dbReference>
<feature type="region of interest" description="Disordered" evidence="5">
    <location>
        <begin position="1062"/>
        <end position="1084"/>
    </location>
</feature>
<evidence type="ECO:0000313" key="10">
    <source>
        <dbReference type="Proteomes" id="UP001303046"/>
    </source>
</evidence>
<dbReference type="PANTHER" id="PTHR23406">
    <property type="entry name" value="MALIC ENZYME-RELATED"/>
    <property type="match status" value="1"/>
</dbReference>
<dbReference type="InterPro" id="IPR001891">
    <property type="entry name" value="Malic_OxRdtase"/>
</dbReference>
<dbReference type="SUPFAM" id="SSF53223">
    <property type="entry name" value="Aminoacid dehydrogenase-like, N-terminal domain"/>
    <property type="match status" value="1"/>
</dbReference>
<name>A0ABR1CH62_NECAM</name>
<sequence length="1084" mass="124275">MNLYTPAGGLFETHVTWEDIEEDMQRELDTIASFGPKKIAKNIGDGNGFMSRIILIDPDWQHKDRDLPEKFVVKILTQLTLQQFTENVSKENNIGNNFTSEHMRAAIDYRQKLAHNTEVTVYDHLRNLPEGKVPHPKIYYMRKFSEYNQIKGYIIMDYADNVKTFPIYQNIKPNVIKEILHSKAAFELMSLKFTREEKEMFTENPFTERFAILYTEETIRSTVALFRLFIGDKLTDKADKMEQILSDLVDLPWVDQLADEIGMQRVLCHGDLWSSNILWRGRGEDVRLVALIDYQVLVGGKDRQKHWEQLLEEFYNYLREEAGDIKIPYTLDQLKESYRRFLPLGAFIVLTMIPLLIESVNKISDEEEKRKNMDAAMEKTECLLDDILHYHERNMKLRKGEQDSSYHTIRYSTQYEKKKTLWELVYVRLFDLVINSVLEVWTILCGHSYRIAVNCLTVSNSVFCYNTEVQENSLIMLGNLRSCLIKTNINTIGSKVLACRTKHGSAQAYDLSNPHTLALHKLYRIERTTPRQKGYELLKNPRLNKGLAFSLKERHHLGIHGLLPPAFMTIQQQVYRVMKRIREQPDNLSKYIILDELQNRCERLFYRVLSENVKELMPIVYTPTVGLACQKFGSIFRRPKGVYITINDNSISKIYQILSNWPERNVKAIVVTDGERILGLGDLGANGMGIPIGKLALYVALAGVQPSWCLPVLIDAGTNNQKNLEDPLYIGIRRKRVRGEEYDQLIDNFMKAVSKRFGRGTLVQFEDFAFQNAYRLLDKYREDYCVFNDDIQGTAAVIVAGLIASTRITKKPLHEQKFLFHGAGAAGLGIAELMVMHMIEEGATEEQACNNIVMNDAGGLVTKKRAQSMTTRHRRFAKDMNEMNNLMEIVKAVKPNGIIGVSTQGGAFTPEIIKEMSKNNERPIIFALSNPTIKAECTAKDAIEHSNGTVLFASGSPFDDVEFNGKHFQPGQGNNSYIFPGIGLSLVLWKARKVPEIVFLIAARTCAKMVSDKALHTYGRLYPRVENIRELSVQIAIDVGEYLYKENLAMLYPKPENMEMWPEQDSKRGYPVPKMSGQTTTEDE</sequence>
<comment type="caution">
    <text evidence="9">The sequence shown here is derived from an EMBL/GenBank/DDBJ whole genome shotgun (WGS) entry which is preliminary data.</text>
</comment>
<feature type="domain" description="Malic enzyme NAD-binding" evidence="7">
    <location>
        <begin position="791"/>
        <end position="1044"/>
    </location>
</feature>
<dbReference type="CDD" id="cd05312">
    <property type="entry name" value="NAD_bind_1_malic_enz"/>
    <property type="match status" value="1"/>
</dbReference>
<dbReference type="NCBIfam" id="NF010052">
    <property type="entry name" value="PRK13529.1"/>
    <property type="match status" value="1"/>
</dbReference>
<dbReference type="Pfam" id="PF00390">
    <property type="entry name" value="malic"/>
    <property type="match status" value="1"/>
</dbReference>
<dbReference type="InterPro" id="IPR046346">
    <property type="entry name" value="Aminoacid_DH-like_N_sf"/>
</dbReference>
<gene>
    <name evidence="9" type="primary">Necator_chrII.g7879</name>
    <name evidence="9" type="ORF">RB195_020085</name>
</gene>
<evidence type="ECO:0000256" key="3">
    <source>
        <dbReference type="ARBA" id="ARBA00022723"/>
    </source>
</evidence>
<dbReference type="PANTHER" id="PTHR23406:SF90">
    <property type="entry name" value="MALIC ENZYME-RELATED"/>
    <property type="match status" value="1"/>
</dbReference>
<dbReference type="Pfam" id="PF03949">
    <property type="entry name" value="Malic_M"/>
    <property type="match status" value="1"/>
</dbReference>
<dbReference type="InterPro" id="IPR012302">
    <property type="entry name" value="Malic_NAD-bd"/>
</dbReference>
<evidence type="ECO:0000256" key="4">
    <source>
        <dbReference type="RuleBase" id="RU003426"/>
    </source>
</evidence>
<dbReference type="Gene3D" id="3.40.50.720">
    <property type="entry name" value="NAD(P)-binding Rossmann-like Domain"/>
    <property type="match status" value="1"/>
</dbReference>
<reference evidence="9 10" key="1">
    <citation type="submission" date="2023-08" db="EMBL/GenBank/DDBJ databases">
        <title>A Necator americanus chromosomal reference genome.</title>
        <authorList>
            <person name="Ilik V."/>
            <person name="Petrzelkova K.J."/>
            <person name="Pardy F."/>
            <person name="Fuh T."/>
            <person name="Niatou-Singa F.S."/>
            <person name="Gouil Q."/>
            <person name="Baker L."/>
            <person name="Ritchie M.E."/>
            <person name="Jex A.R."/>
            <person name="Gazzola D."/>
            <person name="Li H."/>
            <person name="Toshio Fujiwara R."/>
            <person name="Zhan B."/>
            <person name="Aroian R.V."/>
            <person name="Pafco B."/>
            <person name="Schwarz E.M."/>
        </authorList>
    </citation>
    <scope>NUCLEOTIDE SEQUENCE [LARGE SCALE GENOMIC DNA]</scope>
    <source>
        <strain evidence="9 10">Aroian</strain>
        <tissue evidence="9">Whole animal</tissue>
    </source>
</reference>
<dbReference type="Gene3D" id="3.90.1200.10">
    <property type="match status" value="1"/>
</dbReference>
<feature type="domain" description="CHK kinase-like" evidence="6">
    <location>
        <begin position="153"/>
        <end position="324"/>
    </location>
</feature>
<dbReference type="Proteomes" id="UP001303046">
    <property type="component" value="Unassembled WGS sequence"/>
</dbReference>
<evidence type="ECO:0000259" key="7">
    <source>
        <dbReference type="SMART" id="SM00919"/>
    </source>
</evidence>
<dbReference type="InterPro" id="IPR012877">
    <property type="entry name" value="Dhs-27"/>
</dbReference>
<dbReference type="InterPro" id="IPR015884">
    <property type="entry name" value="Malic_enzyme_CS"/>
</dbReference>
<dbReference type="SMART" id="SM00587">
    <property type="entry name" value="CHK"/>
    <property type="match status" value="1"/>
</dbReference>
<protein>
    <recommendedName>
        <fullName evidence="4">Malic enzyme</fullName>
    </recommendedName>
</protein>
<dbReference type="InterPro" id="IPR015897">
    <property type="entry name" value="CHK_kinase-like"/>
</dbReference>
<evidence type="ECO:0000256" key="1">
    <source>
        <dbReference type="ARBA" id="ARBA00001936"/>
    </source>
</evidence>